<reference evidence="2" key="1">
    <citation type="journal article" date="2020" name="mSystems">
        <title>Genome- and Community-Level Interaction Insights into Carbon Utilization and Element Cycling Functions of Hydrothermarchaeota in Hydrothermal Sediment.</title>
        <authorList>
            <person name="Zhou Z."/>
            <person name="Liu Y."/>
            <person name="Xu W."/>
            <person name="Pan J."/>
            <person name="Luo Z.H."/>
            <person name="Li M."/>
        </authorList>
    </citation>
    <scope>NUCLEOTIDE SEQUENCE [LARGE SCALE GENOMIC DNA]</scope>
    <source>
        <strain evidence="2">SpSt-769</strain>
    </source>
</reference>
<dbReference type="EMBL" id="DTGT01000406">
    <property type="protein sequence ID" value="HGH62100.1"/>
    <property type="molecule type" value="Genomic_DNA"/>
</dbReference>
<name>A0A7C4ATG3_9BACT</name>
<gene>
    <name evidence="2" type="ORF">ENV54_12475</name>
</gene>
<dbReference type="PANTHER" id="PTHR10094">
    <property type="entry name" value="STEROL CARRIER PROTEIN 2 SCP-2 FAMILY PROTEIN"/>
    <property type="match status" value="1"/>
</dbReference>
<evidence type="ECO:0000313" key="2">
    <source>
        <dbReference type="EMBL" id="HGH62100.1"/>
    </source>
</evidence>
<evidence type="ECO:0000259" key="1">
    <source>
        <dbReference type="Pfam" id="PF02036"/>
    </source>
</evidence>
<protein>
    <submittedName>
        <fullName evidence="2">SCP2 sterol-binding domain-containing protein</fullName>
    </submittedName>
</protein>
<dbReference type="PANTHER" id="PTHR10094:SF25">
    <property type="entry name" value="SCP2 STEROL-BINDING DOMAIN-CONTAINING PROTEIN 1"/>
    <property type="match status" value="1"/>
</dbReference>
<comment type="caution">
    <text evidence="2">The sequence shown here is derived from an EMBL/GenBank/DDBJ whole genome shotgun (WGS) entry which is preliminary data.</text>
</comment>
<dbReference type="SUPFAM" id="SSF55718">
    <property type="entry name" value="SCP-like"/>
    <property type="match status" value="1"/>
</dbReference>
<dbReference type="InterPro" id="IPR036527">
    <property type="entry name" value="SCP2_sterol-bd_dom_sf"/>
</dbReference>
<dbReference type="GO" id="GO:0005829">
    <property type="term" value="C:cytosol"/>
    <property type="evidence" value="ECO:0007669"/>
    <property type="project" value="TreeGrafter"/>
</dbReference>
<dbReference type="Gene3D" id="3.30.1050.10">
    <property type="entry name" value="SCP2 sterol-binding domain"/>
    <property type="match status" value="1"/>
</dbReference>
<proteinExistence type="predicted"/>
<dbReference type="AlphaFoldDB" id="A0A7C4ATG3"/>
<feature type="domain" description="SCP2" evidence="1">
    <location>
        <begin position="20"/>
        <end position="106"/>
    </location>
</feature>
<sequence length="193" mass="20949">MELTSVSEVFEKMPTVFNAAAAGGLDAVFQFNISGPEAGDYYVIVKDNTCKVEKGVHPSPSVSLSLAGEDWLAICNGKLDGMTAFMSGKLKATGNIMLAQRIKSLFPLWEYVAIVSICPARRLAAWSLVHKVSEAFTPRATLKKAKGGVASQQQGFRLSLSQRERLAVRLLRALCSGNHHGAWENNTSCLQFT</sequence>
<accession>A0A7C4ATG3</accession>
<dbReference type="Pfam" id="PF02036">
    <property type="entry name" value="SCP2"/>
    <property type="match status" value="1"/>
</dbReference>
<organism evidence="2">
    <name type="scientific">Desulfomonile tiedjei</name>
    <dbReference type="NCBI Taxonomy" id="2358"/>
    <lineage>
        <taxon>Bacteria</taxon>
        <taxon>Pseudomonadati</taxon>
        <taxon>Thermodesulfobacteriota</taxon>
        <taxon>Desulfomonilia</taxon>
        <taxon>Desulfomonilales</taxon>
        <taxon>Desulfomonilaceae</taxon>
        <taxon>Desulfomonile</taxon>
    </lineage>
</organism>
<dbReference type="InterPro" id="IPR003033">
    <property type="entry name" value="SCP2_sterol-bd_dom"/>
</dbReference>